<keyword evidence="2" id="KW-1133">Transmembrane helix</keyword>
<sequence length="145" mass="15879">MNDLPDAPQSREPDLDLSDEEEEAAGSDGFALGGSRRWWSVGGVLIVITSLLAVWWGISATRGISWNAAGVKVVSDRQIDVTFDVIDQKDRPVRCTLVAYDIDHATVGRVDVDLPASTYQSTRYTRSVRTVTQAVTGEATHCELR</sequence>
<keyword evidence="2" id="KW-0472">Membrane</keyword>
<feature type="compositionally biased region" description="Acidic residues" evidence="1">
    <location>
        <begin position="15"/>
        <end position="25"/>
    </location>
</feature>
<evidence type="ECO:0000313" key="4">
    <source>
        <dbReference type="Proteomes" id="UP000256253"/>
    </source>
</evidence>
<evidence type="ECO:0000256" key="1">
    <source>
        <dbReference type="SAM" id="MobiDB-lite"/>
    </source>
</evidence>
<feature type="transmembrane region" description="Helical" evidence="2">
    <location>
        <begin position="38"/>
        <end position="58"/>
    </location>
</feature>
<name>A0A3D9ULV5_9MICO</name>
<dbReference type="AlphaFoldDB" id="A0A3D9ULV5"/>
<keyword evidence="4" id="KW-1185">Reference proteome</keyword>
<proteinExistence type="predicted"/>
<dbReference type="OrthoDB" id="5147470at2"/>
<protein>
    <submittedName>
        <fullName evidence="3">Uncharacterized protein DUF4307</fullName>
    </submittedName>
</protein>
<dbReference type="Proteomes" id="UP000256253">
    <property type="component" value="Unassembled WGS sequence"/>
</dbReference>
<evidence type="ECO:0000256" key="2">
    <source>
        <dbReference type="SAM" id="Phobius"/>
    </source>
</evidence>
<dbReference type="Pfam" id="PF14155">
    <property type="entry name" value="DUF4307"/>
    <property type="match status" value="1"/>
</dbReference>
<comment type="caution">
    <text evidence="3">The sequence shown here is derived from an EMBL/GenBank/DDBJ whole genome shotgun (WGS) entry which is preliminary data.</text>
</comment>
<gene>
    <name evidence="3" type="ORF">DFJ65_1303</name>
</gene>
<organism evidence="3 4">
    <name type="scientific">Calidifontibacter indicus</name>
    <dbReference type="NCBI Taxonomy" id="419650"/>
    <lineage>
        <taxon>Bacteria</taxon>
        <taxon>Bacillati</taxon>
        <taxon>Actinomycetota</taxon>
        <taxon>Actinomycetes</taxon>
        <taxon>Micrococcales</taxon>
        <taxon>Dermacoccaceae</taxon>
        <taxon>Calidifontibacter</taxon>
    </lineage>
</organism>
<dbReference type="RefSeq" id="WP_115922309.1">
    <property type="nucleotide sequence ID" value="NZ_QTUA01000001.1"/>
</dbReference>
<dbReference type="InterPro" id="IPR025443">
    <property type="entry name" value="DUF4307"/>
</dbReference>
<evidence type="ECO:0000313" key="3">
    <source>
        <dbReference type="EMBL" id="REF30299.1"/>
    </source>
</evidence>
<keyword evidence="2" id="KW-0812">Transmembrane</keyword>
<feature type="region of interest" description="Disordered" evidence="1">
    <location>
        <begin position="1"/>
        <end position="28"/>
    </location>
</feature>
<dbReference type="EMBL" id="QTUA01000001">
    <property type="protein sequence ID" value="REF30299.1"/>
    <property type="molecule type" value="Genomic_DNA"/>
</dbReference>
<reference evidence="3 4" key="1">
    <citation type="submission" date="2018-08" db="EMBL/GenBank/DDBJ databases">
        <title>Sequencing the genomes of 1000 actinobacteria strains.</title>
        <authorList>
            <person name="Klenk H.-P."/>
        </authorList>
    </citation>
    <scope>NUCLEOTIDE SEQUENCE [LARGE SCALE GENOMIC DNA]</scope>
    <source>
        <strain evidence="3 4">DSM 22967</strain>
    </source>
</reference>
<accession>A0A3D9ULV5</accession>